<evidence type="ECO:0000313" key="13">
    <source>
        <dbReference type="Proteomes" id="UP000006056"/>
    </source>
</evidence>
<name>I3ZCN9_TERRK</name>
<dbReference type="InterPro" id="IPR036188">
    <property type="entry name" value="FAD/NAD-bd_sf"/>
</dbReference>
<dbReference type="Gene3D" id="3.50.50.60">
    <property type="entry name" value="FAD/NAD(P)-binding domain"/>
    <property type="match status" value="1"/>
</dbReference>
<dbReference type="Proteomes" id="UP000006056">
    <property type="component" value="Chromosome"/>
</dbReference>
<reference evidence="12 13" key="1">
    <citation type="submission" date="2012-06" db="EMBL/GenBank/DDBJ databases">
        <title>Complete genome of Terriglobus roseus DSM 18391.</title>
        <authorList>
            <consortium name="US DOE Joint Genome Institute (JGI-PGF)"/>
            <person name="Lucas S."/>
            <person name="Copeland A."/>
            <person name="Lapidus A."/>
            <person name="Glavina del Rio T."/>
            <person name="Dalin E."/>
            <person name="Tice H."/>
            <person name="Bruce D."/>
            <person name="Goodwin L."/>
            <person name="Pitluck S."/>
            <person name="Peters L."/>
            <person name="Mikhailova N."/>
            <person name="Munk A.C.C."/>
            <person name="Kyrpides N."/>
            <person name="Mavromatis K."/>
            <person name="Ivanova N."/>
            <person name="Brettin T."/>
            <person name="Detter J.C."/>
            <person name="Han C."/>
            <person name="Larimer F."/>
            <person name="Land M."/>
            <person name="Hauser L."/>
            <person name="Markowitz V."/>
            <person name="Cheng J.-F."/>
            <person name="Hugenholtz P."/>
            <person name="Woyke T."/>
            <person name="Wu D."/>
            <person name="Brambilla E."/>
            <person name="Klenk H.-P."/>
            <person name="Eisen J.A."/>
        </authorList>
    </citation>
    <scope>NUCLEOTIDE SEQUENCE [LARGE SCALE GENOMIC DNA]</scope>
    <source>
        <strain evidence="13">DSM 18391 / NRRL B-41598 / KBS 63</strain>
    </source>
</reference>
<feature type="region of interest" description="Disordered" evidence="10">
    <location>
        <begin position="87"/>
        <end position="108"/>
    </location>
</feature>
<dbReference type="EC" id="1.13.12.3" evidence="4"/>
<dbReference type="PATRIC" id="fig|926566.3.peg.662"/>
<dbReference type="PRINTS" id="PR00757">
    <property type="entry name" value="AMINEOXDASEF"/>
</dbReference>
<dbReference type="InterPro" id="IPR050281">
    <property type="entry name" value="Flavin_monoamine_oxidase"/>
</dbReference>
<dbReference type="Pfam" id="PF01593">
    <property type="entry name" value="Amino_oxidase"/>
    <property type="match status" value="1"/>
</dbReference>
<evidence type="ECO:0000256" key="1">
    <source>
        <dbReference type="ARBA" id="ARBA00001974"/>
    </source>
</evidence>
<dbReference type="SUPFAM" id="SSF51905">
    <property type="entry name" value="FAD/NAD(P)-binding domain"/>
    <property type="match status" value="1"/>
</dbReference>
<dbReference type="STRING" id="926566.Terro_0670"/>
<dbReference type="PANTHER" id="PTHR10742:SF410">
    <property type="entry name" value="LYSINE-SPECIFIC HISTONE DEMETHYLASE 2"/>
    <property type="match status" value="1"/>
</dbReference>
<evidence type="ECO:0000256" key="8">
    <source>
        <dbReference type="ARBA" id="ARBA00047321"/>
    </source>
</evidence>
<proteinExistence type="inferred from homology"/>
<dbReference type="InterPro" id="IPR001613">
    <property type="entry name" value="Flavin_amine_oxidase"/>
</dbReference>
<evidence type="ECO:0000256" key="3">
    <source>
        <dbReference type="ARBA" id="ARBA00005833"/>
    </source>
</evidence>
<evidence type="ECO:0000256" key="2">
    <source>
        <dbReference type="ARBA" id="ARBA00004814"/>
    </source>
</evidence>
<dbReference type="GO" id="GO:0009851">
    <property type="term" value="P:auxin biosynthetic process"/>
    <property type="evidence" value="ECO:0007669"/>
    <property type="project" value="UniProtKB-KW"/>
</dbReference>
<dbReference type="InterPro" id="IPR002937">
    <property type="entry name" value="Amino_oxidase"/>
</dbReference>
<organism evidence="12 13">
    <name type="scientific">Terriglobus roseus (strain DSM 18391 / NRRL B-41598 / KBS 63)</name>
    <dbReference type="NCBI Taxonomy" id="926566"/>
    <lineage>
        <taxon>Bacteria</taxon>
        <taxon>Pseudomonadati</taxon>
        <taxon>Acidobacteriota</taxon>
        <taxon>Terriglobia</taxon>
        <taxon>Terriglobales</taxon>
        <taxon>Acidobacteriaceae</taxon>
        <taxon>Terriglobus</taxon>
    </lineage>
</organism>
<dbReference type="KEGG" id="trs:Terro_0670"/>
<comment type="pathway">
    <text evidence="2">Plant hormone metabolism; auxin biosynthesis.</text>
</comment>
<dbReference type="PANTHER" id="PTHR10742">
    <property type="entry name" value="FLAVIN MONOAMINE OXIDASE"/>
    <property type="match status" value="1"/>
</dbReference>
<dbReference type="RefSeq" id="WP_014784576.1">
    <property type="nucleotide sequence ID" value="NC_018014.1"/>
</dbReference>
<comment type="catalytic activity">
    <reaction evidence="8">
        <text>L-tryptophan + O2 = indole-3-acetamide + CO2 + H2O</text>
        <dbReference type="Rhea" id="RHEA:16165"/>
        <dbReference type="ChEBI" id="CHEBI:15377"/>
        <dbReference type="ChEBI" id="CHEBI:15379"/>
        <dbReference type="ChEBI" id="CHEBI:16031"/>
        <dbReference type="ChEBI" id="CHEBI:16526"/>
        <dbReference type="ChEBI" id="CHEBI:57912"/>
        <dbReference type="EC" id="1.13.12.3"/>
    </reaction>
</comment>
<dbReference type="HOGENOM" id="CLU_004498_10_2_0"/>
<dbReference type="GO" id="GO:0050361">
    <property type="term" value="F:tryptophan 2-monooxygenase activity"/>
    <property type="evidence" value="ECO:0007669"/>
    <property type="project" value="UniProtKB-EC"/>
</dbReference>
<evidence type="ECO:0000256" key="9">
    <source>
        <dbReference type="PIRSR" id="PIRSR601613-1"/>
    </source>
</evidence>
<accession>I3ZCN9</accession>
<gene>
    <name evidence="12" type="ordered locus">Terro_0670</name>
</gene>
<feature type="domain" description="Amine oxidase" evidence="11">
    <location>
        <begin position="11"/>
        <end position="447"/>
    </location>
</feature>
<dbReference type="AlphaFoldDB" id="I3ZCN9"/>
<feature type="binding site" evidence="9">
    <location>
        <position position="421"/>
    </location>
    <ligand>
        <name>FAD</name>
        <dbReference type="ChEBI" id="CHEBI:57692"/>
    </ligand>
</feature>
<sequence>MKNVIVVGAGVAGLIAAVKLAEAGCKVTVLEARSHVGGRILTEHAGDAAIELGAEFVHGEPPELFALLKELDLPFYELTGSNVRYAPNGTLSAEDEEGDDTKASEDSDAEDPFALLERMTAWIDQQHQNEDLSFCEYVERERVDGDLAASATSYVEGFNAADASRISIRSLAVQQRAEDSIHGDNSFHVTGGYAQLPQALAVRLQKAGAILRTEAIVDEVAWSAGSVSIRLTSGEALAADAAVITLPLGVLHARAVRFTPVPANILHDAGRMAMGHVCRINLVFRSRWWAEIAHPQHKALQQLSFLLPTERTRADEPRFHVFWTGFPSLDPVLTAWSGGPAADRFAALNDHEIAHIACADLARIFGLTNDDVLDQLVSHHSHDWQSDPFSLGAYSWVPVGAVDASKSMSQPVRDTLFFAGEHTDITGHWGTVHGALRSGLRAAQQLLQED</sequence>
<evidence type="ECO:0000256" key="5">
    <source>
        <dbReference type="ARBA" id="ARBA00017871"/>
    </source>
</evidence>
<evidence type="ECO:0000256" key="6">
    <source>
        <dbReference type="ARBA" id="ARBA00023002"/>
    </source>
</evidence>
<evidence type="ECO:0000256" key="7">
    <source>
        <dbReference type="ARBA" id="ARBA00023070"/>
    </source>
</evidence>
<keyword evidence="13" id="KW-1185">Reference proteome</keyword>
<dbReference type="SUPFAM" id="SSF54373">
    <property type="entry name" value="FAD-linked reductases, C-terminal domain"/>
    <property type="match status" value="1"/>
</dbReference>
<evidence type="ECO:0000256" key="4">
    <source>
        <dbReference type="ARBA" id="ARBA00012535"/>
    </source>
</evidence>
<dbReference type="EMBL" id="CP003379">
    <property type="protein sequence ID" value="AFL87007.1"/>
    <property type="molecule type" value="Genomic_DNA"/>
</dbReference>
<evidence type="ECO:0000313" key="12">
    <source>
        <dbReference type="EMBL" id="AFL87007.1"/>
    </source>
</evidence>
<dbReference type="eggNOG" id="COG1231">
    <property type="taxonomic scope" value="Bacteria"/>
</dbReference>
<comment type="cofactor">
    <cofactor evidence="1">
        <name>FAD</name>
        <dbReference type="ChEBI" id="CHEBI:57692"/>
    </cofactor>
</comment>
<comment type="similarity">
    <text evidence="3">Belongs to the tryptophan 2-monooxygenase family.</text>
</comment>
<evidence type="ECO:0000259" key="11">
    <source>
        <dbReference type="Pfam" id="PF01593"/>
    </source>
</evidence>
<feature type="binding site" evidence="9">
    <location>
        <position position="217"/>
    </location>
    <ligand>
        <name>FAD</name>
        <dbReference type="ChEBI" id="CHEBI:57692"/>
    </ligand>
</feature>
<keyword evidence="6" id="KW-0560">Oxidoreductase</keyword>
<evidence type="ECO:0000256" key="10">
    <source>
        <dbReference type="SAM" id="MobiDB-lite"/>
    </source>
</evidence>
<keyword evidence="7" id="KW-0073">Auxin biosynthesis</keyword>
<feature type="binding site" evidence="9">
    <location>
        <begin position="31"/>
        <end position="32"/>
    </location>
    <ligand>
        <name>FAD</name>
        <dbReference type="ChEBI" id="CHEBI:57692"/>
    </ligand>
</feature>
<protein>
    <recommendedName>
        <fullName evidence="5">Tryptophan 2-monooxygenase</fullName>
        <ecNumber evidence="4">1.13.12.3</ecNumber>
    </recommendedName>
</protein>